<dbReference type="EMBL" id="JANEYF010005471">
    <property type="protein sequence ID" value="KAJ8928100.1"/>
    <property type="molecule type" value="Genomic_DNA"/>
</dbReference>
<accession>A0AAV8WPQ9</accession>
<comment type="caution">
    <text evidence="2">The sequence shown here is derived from an EMBL/GenBank/DDBJ whole genome shotgun (WGS) entry which is preliminary data.</text>
</comment>
<reference evidence="2" key="1">
    <citation type="journal article" date="2023" name="Insect Mol. Biol.">
        <title>Genome sequencing provides insights into the evolution of gene families encoding plant cell wall-degrading enzymes in longhorned beetles.</title>
        <authorList>
            <person name="Shin N.R."/>
            <person name="Okamura Y."/>
            <person name="Kirsch R."/>
            <person name="Pauchet Y."/>
        </authorList>
    </citation>
    <scope>NUCLEOTIDE SEQUENCE</scope>
    <source>
        <strain evidence="2">RBIC_L_NR</strain>
    </source>
</reference>
<proteinExistence type="predicted"/>
<feature type="region of interest" description="Disordered" evidence="1">
    <location>
        <begin position="1"/>
        <end position="42"/>
    </location>
</feature>
<protein>
    <recommendedName>
        <fullName evidence="4">Rhodopsin</fullName>
    </recommendedName>
</protein>
<sequence length="84" mass="9093">MGAQHGQNPPPYNSHYNAGGYGQPPAYSPAGHPPAYNPAGYGQPQLIIQQDMGNHQHIILKEAIILRVDISLVIIHKGEEAESQ</sequence>
<dbReference type="Proteomes" id="UP001162156">
    <property type="component" value="Unassembled WGS sequence"/>
</dbReference>
<name>A0AAV8WPQ9_9CUCU</name>
<evidence type="ECO:0000256" key="1">
    <source>
        <dbReference type="SAM" id="MobiDB-lite"/>
    </source>
</evidence>
<evidence type="ECO:0008006" key="4">
    <source>
        <dbReference type="Google" id="ProtNLM"/>
    </source>
</evidence>
<dbReference type="AlphaFoldDB" id="A0AAV8WPQ9"/>
<evidence type="ECO:0000313" key="2">
    <source>
        <dbReference type="EMBL" id="KAJ8928100.1"/>
    </source>
</evidence>
<organism evidence="2 3">
    <name type="scientific">Rhamnusium bicolor</name>
    <dbReference type="NCBI Taxonomy" id="1586634"/>
    <lineage>
        <taxon>Eukaryota</taxon>
        <taxon>Metazoa</taxon>
        <taxon>Ecdysozoa</taxon>
        <taxon>Arthropoda</taxon>
        <taxon>Hexapoda</taxon>
        <taxon>Insecta</taxon>
        <taxon>Pterygota</taxon>
        <taxon>Neoptera</taxon>
        <taxon>Endopterygota</taxon>
        <taxon>Coleoptera</taxon>
        <taxon>Polyphaga</taxon>
        <taxon>Cucujiformia</taxon>
        <taxon>Chrysomeloidea</taxon>
        <taxon>Cerambycidae</taxon>
        <taxon>Lepturinae</taxon>
        <taxon>Rhagiini</taxon>
        <taxon>Rhamnusium</taxon>
    </lineage>
</organism>
<gene>
    <name evidence="2" type="ORF">NQ314_019365</name>
</gene>
<keyword evidence="3" id="KW-1185">Reference proteome</keyword>
<evidence type="ECO:0000313" key="3">
    <source>
        <dbReference type="Proteomes" id="UP001162156"/>
    </source>
</evidence>